<organism evidence="2 3">
    <name type="scientific">Colletotrichum gloeosporioides (strain Cg-14)</name>
    <name type="common">Anthracnose fungus</name>
    <name type="synonym">Glomerella cingulata</name>
    <dbReference type="NCBI Taxonomy" id="1237896"/>
    <lineage>
        <taxon>Eukaryota</taxon>
        <taxon>Fungi</taxon>
        <taxon>Dikarya</taxon>
        <taxon>Ascomycota</taxon>
        <taxon>Pezizomycotina</taxon>
        <taxon>Sordariomycetes</taxon>
        <taxon>Hypocreomycetidae</taxon>
        <taxon>Glomerellales</taxon>
        <taxon>Glomerellaceae</taxon>
        <taxon>Colletotrichum</taxon>
        <taxon>Colletotrichum gloeosporioides species complex</taxon>
    </lineage>
</organism>
<evidence type="ECO:0000313" key="2">
    <source>
        <dbReference type="EMBL" id="EQB47602.1"/>
    </source>
</evidence>
<accession>T0JWX3</accession>
<protein>
    <submittedName>
        <fullName evidence="2">Uncharacterized protein</fullName>
    </submittedName>
</protein>
<comment type="caution">
    <text evidence="2">The sequence shown here is derived from an EMBL/GenBank/DDBJ whole genome shotgun (WGS) entry which is preliminary data.</text>
</comment>
<feature type="region of interest" description="Disordered" evidence="1">
    <location>
        <begin position="60"/>
        <end position="99"/>
    </location>
</feature>
<gene>
    <name evidence="2" type="ORF">CGLO_13233</name>
</gene>
<feature type="compositionally biased region" description="Polar residues" evidence="1">
    <location>
        <begin position="60"/>
        <end position="81"/>
    </location>
</feature>
<reference evidence="3" key="1">
    <citation type="journal article" date="2013" name="Mol. Plant Microbe Interact.">
        <title>Global aspects of pacC regulation of pathogenicity genes in Colletotrichum gloeosporioides as revealed by transcriptome analysis.</title>
        <authorList>
            <person name="Alkan N."/>
            <person name="Meng X."/>
            <person name="Friedlander G."/>
            <person name="Reuveni E."/>
            <person name="Sukno S."/>
            <person name="Sherman A."/>
            <person name="Thon M."/>
            <person name="Fluhr R."/>
            <person name="Prusky D."/>
        </authorList>
    </citation>
    <scope>NUCLEOTIDE SEQUENCE [LARGE SCALE GENOMIC DNA]</scope>
    <source>
        <strain evidence="3">Cg-14</strain>
    </source>
</reference>
<dbReference type="EMBL" id="AMYD01002887">
    <property type="protein sequence ID" value="EQB47602.1"/>
    <property type="molecule type" value="Genomic_DNA"/>
</dbReference>
<name>T0JWX3_COLGC</name>
<sequence>MGKTRREIMSLLAIRSSYREPFVFLRRVRVNGWIHTRALAVNQINIPPCVLVCQERETNPMNIPTSQGTTKEGPQRGQASFQFRRKHPFGSFTARGANG</sequence>
<evidence type="ECO:0000256" key="1">
    <source>
        <dbReference type="SAM" id="MobiDB-lite"/>
    </source>
</evidence>
<dbReference type="Proteomes" id="UP000015530">
    <property type="component" value="Unassembled WGS sequence"/>
</dbReference>
<dbReference type="AlphaFoldDB" id="T0JWX3"/>
<proteinExistence type="predicted"/>
<dbReference type="HOGENOM" id="CLU_2320204_0_0_1"/>
<evidence type="ECO:0000313" key="3">
    <source>
        <dbReference type="Proteomes" id="UP000015530"/>
    </source>
</evidence>